<dbReference type="Gene3D" id="3.30.930.10">
    <property type="entry name" value="Bira Bifunctional Protein, Domain 2"/>
    <property type="match status" value="1"/>
</dbReference>
<reference evidence="1" key="1">
    <citation type="submission" date="2024-06" db="EMBL/GenBank/DDBJ databases">
        <authorList>
            <person name="Liu X."/>
            <person name="Lenzi L."/>
            <person name="Haldenby T S."/>
            <person name="Uol C."/>
        </authorList>
    </citation>
    <scope>NUCLEOTIDE SEQUENCE</scope>
</reference>
<dbReference type="InterPro" id="IPR010978">
    <property type="entry name" value="tRNA-bd_arm"/>
</dbReference>
<evidence type="ECO:0000313" key="1">
    <source>
        <dbReference type="EMBL" id="CAL5133454.1"/>
    </source>
</evidence>
<accession>A0AAV2TBL2</accession>
<dbReference type="AlphaFoldDB" id="A0AAV2TBL2"/>
<evidence type="ECO:0000313" key="2">
    <source>
        <dbReference type="Proteomes" id="UP001497525"/>
    </source>
</evidence>
<dbReference type="InterPro" id="IPR045864">
    <property type="entry name" value="aa-tRNA-synth_II/BPL/LPL"/>
</dbReference>
<comment type="caution">
    <text evidence="1">The sequence shown here is derived from an EMBL/GenBank/DDBJ whole genome shotgun (WGS) entry which is preliminary data.</text>
</comment>
<gene>
    <name evidence="1" type="ORF">CDAUBV1_LOCUS6689</name>
</gene>
<name>A0AAV2TBL2_CALDB</name>
<proteinExistence type="predicted"/>
<dbReference type="EMBL" id="CAXLJL010000156">
    <property type="protein sequence ID" value="CAL5133454.1"/>
    <property type="molecule type" value="Genomic_DNA"/>
</dbReference>
<sequence length="489" mass="54565">MGCQGIQLIRISSESQSARTTQTSATKTIQTEDSAALDKAKFQLPFGSALFRENVYFSPAVTAQPSFDWDGIQRSLQLRCISDRFDLKALISLQTEVEDCAKKIEAVESMRKQIQEKSGSGLITEDIRSQGRALRSDLKQLKEKMRKILPTFQKQALLLPNTLHPLCPTGPDTAVVRPLGIGASKKKISWSEVADDIYEAPVGVYFTGKLASLEKDHVDYARDYWFGLEDDGVPTYPINLSDFARGPAVEGTACPLLHEAIRLEPTRGDLFQVEQDGESNPKWLVNPNTSCYLVGSASLASFIAYLVRQKLVCTTPTPFRLVTSGSCYTGTQDDGSTFKYRTGTDSSNKPPFEQRKQVSLLELSSSWAECETGFERVVSQLCNFWSHYQPSWSLRHVRVPAPQLLPCEMLRSVIDAKLPDCPNGPSSLSLASVSLLHEWISRRVSVRIKSDEADGTQAFYPHMVYARLMDFRSLMTAFKRTGHLEEVPK</sequence>
<organism evidence="1 2">
    <name type="scientific">Calicophoron daubneyi</name>
    <name type="common">Rumen fluke</name>
    <name type="synonym">Paramphistomum daubneyi</name>
    <dbReference type="NCBI Taxonomy" id="300641"/>
    <lineage>
        <taxon>Eukaryota</taxon>
        <taxon>Metazoa</taxon>
        <taxon>Spiralia</taxon>
        <taxon>Lophotrochozoa</taxon>
        <taxon>Platyhelminthes</taxon>
        <taxon>Trematoda</taxon>
        <taxon>Digenea</taxon>
        <taxon>Plagiorchiida</taxon>
        <taxon>Pronocephalata</taxon>
        <taxon>Paramphistomoidea</taxon>
        <taxon>Paramphistomidae</taxon>
        <taxon>Calicophoron</taxon>
    </lineage>
</organism>
<dbReference type="SUPFAM" id="SSF46589">
    <property type="entry name" value="tRNA-binding arm"/>
    <property type="match status" value="1"/>
</dbReference>
<protein>
    <submittedName>
        <fullName evidence="1">Uncharacterized protein</fullName>
    </submittedName>
</protein>
<dbReference type="Proteomes" id="UP001497525">
    <property type="component" value="Unassembled WGS sequence"/>
</dbReference>
<dbReference type="GO" id="GO:0000166">
    <property type="term" value="F:nucleotide binding"/>
    <property type="evidence" value="ECO:0007669"/>
    <property type="project" value="InterPro"/>
</dbReference>